<keyword evidence="3" id="KW-1185">Reference proteome</keyword>
<evidence type="ECO:0000313" key="3">
    <source>
        <dbReference type="Proteomes" id="UP001476798"/>
    </source>
</evidence>
<feature type="transmembrane region" description="Helical" evidence="1">
    <location>
        <begin position="61"/>
        <end position="82"/>
    </location>
</feature>
<organism evidence="2 3">
    <name type="scientific">Goodea atripinnis</name>
    <dbReference type="NCBI Taxonomy" id="208336"/>
    <lineage>
        <taxon>Eukaryota</taxon>
        <taxon>Metazoa</taxon>
        <taxon>Chordata</taxon>
        <taxon>Craniata</taxon>
        <taxon>Vertebrata</taxon>
        <taxon>Euteleostomi</taxon>
        <taxon>Actinopterygii</taxon>
        <taxon>Neopterygii</taxon>
        <taxon>Teleostei</taxon>
        <taxon>Neoteleostei</taxon>
        <taxon>Acanthomorphata</taxon>
        <taxon>Ovalentaria</taxon>
        <taxon>Atherinomorphae</taxon>
        <taxon>Cyprinodontiformes</taxon>
        <taxon>Goodeidae</taxon>
        <taxon>Goodea</taxon>
    </lineage>
</organism>
<accession>A0ABV0P6Y3</accession>
<comment type="caution">
    <text evidence="2">The sequence shown here is derived from an EMBL/GenBank/DDBJ whole genome shotgun (WGS) entry which is preliminary data.</text>
</comment>
<feature type="transmembrane region" description="Helical" evidence="1">
    <location>
        <begin position="26"/>
        <end position="54"/>
    </location>
</feature>
<proteinExistence type="predicted"/>
<sequence>MFFALCFFESTSSKRLFKTPNYNKNLFILCQTMSAVLIICVSSNIVCTFCLCLIEAKQQRFIAAPGIVYVGHMLASLLQLAAHYRTAVISVAAAAVRSPPFLSQNLPHSSQQACTHSK</sequence>
<gene>
    <name evidence="2" type="ORF">GOODEAATRI_022163</name>
</gene>
<reference evidence="2 3" key="1">
    <citation type="submission" date="2021-06" db="EMBL/GenBank/DDBJ databases">
        <authorList>
            <person name="Palmer J.M."/>
        </authorList>
    </citation>
    <scope>NUCLEOTIDE SEQUENCE [LARGE SCALE GENOMIC DNA]</scope>
    <source>
        <strain evidence="2 3">GA_2019</strain>
        <tissue evidence="2">Muscle</tissue>
    </source>
</reference>
<dbReference type="Proteomes" id="UP001476798">
    <property type="component" value="Unassembled WGS sequence"/>
</dbReference>
<dbReference type="EMBL" id="JAHRIO010062208">
    <property type="protein sequence ID" value="MEQ2179200.1"/>
    <property type="molecule type" value="Genomic_DNA"/>
</dbReference>
<name>A0ABV0P6Y3_9TELE</name>
<keyword evidence="1" id="KW-1133">Transmembrane helix</keyword>
<evidence type="ECO:0000256" key="1">
    <source>
        <dbReference type="SAM" id="Phobius"/>
    </source>
</evidence>
<keyword evidence="1" id="KW-0472">Membrane</keyword>
<evidence type="ECO:0000313" key="2">
    <source>
        <dbReference type="EMBL" id="MEQ2179200.1"/>
    </source>
</evidence>
<evidence type="ECO:0008006" key="4">
    <source>
        <dbReference type="Google" id="ProtNLM"/>
    </source>
</evidence>
<protein>
    <recommendedName>
        <fullName evidence="4">Vomeronasal type-1 receptor</fullName>
    </recommendedName>
</protein>
<keyword evidence="1" id="KW-0812">Transmembrane</keyword>